<organism evidence="2 3">
    <name type="scientific">Halioxenophilus aromaticivorans</name>
    <dbReference type="NCBI Taxonomy" id="1306992"/>
    <lineage>
        <taxon>Bacteria</taxon>
        <taxon>Pseudomonadati</taxon>
        <taxon>Pseudomonadota</taxon>
        <taxon>Gammaproteobacteria</taxon>
        <taxon>Alteromonadales</taxon>
        <taxon>Alteromonadaceae</taxon>
        <taxon>Halioxenophilus</taxon>
    </lineage>
</organism>
<accession>A0AAV3U7E7</accession>
<evidence type="ECO:0000256" key="1">
    <source>
        <dbReference type="SAM" id="Coils"/>
    </source>
</evidence>
<evidence type="ECO:0000313" key="2">
    <source>
        <dbReference type="EMBL" id="GAA4954971.1"/>
    </source>
</evidence>
<dbReference type="EMBL" id="BAABLX010000066">
    <property type="protein sequence ID" value="GAA4954971.1"/>
    <property type="molecule type" value="Genomic_DNA"/>
</dbReference>
<dbReference type="AlphaFoldDB" id="A0AAV3U7E7"/>
<keyword evidence="3" id="KW-1185">Reference proteome</keyword>
<keyword evidence="1" id="KW-0175">Coiled coil</keyword>
<dbReference type="Proteomes" id="UP001409585">
    <property type="component" value="Unassembled WGS sequence"/>
</dbReference>
<reference evidence="3" key="1">
    <citation type="journal article" date="2019" name="Int. J. Syst. Evol. Microbiol.">
        <title>The Global Catalogue of Microorganisms (GCM) 10K type strain sequencing project: providing services to taxonomists for standard genome sequencing and annotation.</title>
        <authorList>
            <consortium name="The Broad Institute Genomics Platform"/>
            <consortium name="The Broad Institute Genome Sequencing Center for Infectious Disease"/>
            <person name="Wu L."/>
            <person name="Ma J."/>
        </authorList>
    </citation>
    <scope>NUCLEOTIDE SEQUENCE [LARGE SCALE GENOMIC DNA]</scope>
    <source>
        <strain evidence="3">JCM 19134</strain>
    </source>
</reference>
<protein>
    <submittedName>
        <fullName evidence="2">Uncharacterized protein</fullName>
    </submittedName>
</protein>
<sequence>MDFIPSFTVFQQKNEQLVENMAVITTQKAEVEKQVAVLSQALEVAKAELKTCRDKIVFLTDENKIIIQKR</sequence>
<comment type="caution">
    <text evidence="2">The sequence shown here is derived from an EMBL/GenBank/DDBJ whole genome shotgun (WGS) entry which is preliminary data.</text>
</comment>
<evidence type="ECO:0000313" key="3">
    <source>
        <dbReference type="Proteomes" id="UP001409585"/>
    </source>
</evidence>
<gene>
    <name evidence="2" type="ORF">GCM10025791_38940</name>
</gene>
<name>A0AAV3U7E7_9ALTE</name>
<dbReference type="RefSeq" id="WP_335660904.1">
    <property type="nucleotide sequence ID" value="NZ_AP031496.1"/>
</dbReference>
<feature type="coiled-coil region" evidence="1">
    <location>
        <begin position="14"/>
        <end position="62"/>
    </location>
</feature>
<proteinExistence type="predicted"/>